<dbReference type="RefSeq" id="XP_049135616.1">
    <property type="nucleotide sequence ID" value="XM_049279659.1"/>
</dbReference>
<dbReference type="PANTHER" id="PTHR46411:SF3">
    <property type="entry name" value="AAA+ ATPASE DOMAIN-CONTAINING PROTEIN"/>
    <property type="match status" value="1"/>
</dbReference>
<protein>
    <recommendedName>
        <fullName evidence="2">AAA+ ATPase domain-containing protein</fullName>
    </recommendedName>
</protein>
<feature type="domain" description="AAA+ ATPase" evidence="2">
    <location>
        <begin position="454"/>
        <end position="579"/>
    </location>
</feature>
<dbReference type="KEGG" id="clup:CLUP02_00612"/>
<dbReference type="GO" id="GO:0005524">
    <property type="term" value="F:ATP binding"/>
    <property type="evidence" value="ECO:0007669"/>
    <property type="project" value="InterPro"/>
</dbReference>
<dbReference type="GeneID" id="73334669"/>
<reference evidence="3" key="1">
    <citation type="journal article" date="2021" name="Mol. Plant Microbe Interact.">
        <title>Complete Genome Sequence of the Plant-Pathogenic Fungus Colletotrichum lupini.</title>
        <authorList>
            <person name="Baroncelli R."/>
            <person name="Pensec F."/>
            <person name="Da Lio D."/>
            <person name="Boufleur T."/>
            <person name="Vicente I."/>
            <person name="Sarrocco S."/>
            <person name="Picot A."/>
            <person name="Baraldi E."/>
            <person name="Sukno S."/>
            <person name="Thon M."/>
            <person name="Le Floch G."/>
        </authorList>
    </citation>
    <scope>NUCLEOTIDE SEQUENCE</scope>
    <source>
        <strain evidence="3">IMI 504893</strain>
    </source>
</reference>
<dbReference type="InterPro" id="IPR027417">
    <property type="entry name" value="P-loop_NTPase"/>
</dbReference>
<organism evidence="3 4">
    <name type="scientific">Colletotrichum lupini</name>
    <dbReference type="NCBI Taxonomy" id="145971"/>
    <lineage>
        <taxon>Eukaryota</taxon>
        <taxon>Fungi</taxon>
        <taxon>Dikarya</taxon>
        <taxon>Ascomycota</taxon>
        <taxon>Pezizomycotina</taxon>
        <taxon>Sordariomycetes</taxon>
        <taxon>Hypocreomycetidae</taxon>
        <taxon>Glomerellales</taxon>
        <taxon>Glomerellaceae</taxon>
        <taxon>Colletotrichum</taxon>
        <taxon>Colletotrichum acutatum species complex</taxon>
    </lineage>
</organism>
<dbReference type="Proteomes" id="UP000830671">
    <property type="component" value="Chromosome 1"/>
</dbReference>
<dbReference type="InterPro" id="IPR003959">
    <property type="entry name" value="ATPase_AAA_core"/>
</dbReference>
<dbReference type="Pfam" id="PF00004">
    <property type="entry name" value="AAA"/>
    <property type="match status" value="1"/>
</dbReference>
<dbReference type="SUPFAM" id="SSF52540">
    <property type="entry name" value="P-loop containing nucleoside triphosphate hydrolases"/>
    <property type="match status" value="1"/>
</dbReference>
<dbReference type="PANTHER" id="PTHR46411">
    <property type="entry name" value="FAMILY ATPASE, PUTATIVE-RELATED"/>
    <property type="match status" value="1"/>
</dbReference>
<evidence type="ECO:0000313" key="4">
    <source>
        <dbReference type="Proteomes" id="UP000830671"/>
    </source>
</evidence>
<dbReference type="Pfam" id="PF22942">
    <property type="entry name" value="DUF7025"/>
    <property type="match status" value="1"/>
</dbReference>
<gene>
    <name evidence="3" type="ORF">CLUP02_00612</name>
</gene>
<dbReference type="InterPro" id="IPR054289">
    <property type="entry name" value="DUF7025"/>
</dbReference>
<dbReference type="InterPro" id="IPR003593">
    <property type="entry name" value="AAA+_ATPase"/>
</dbReference>
<feature type="compositionally biased region" description="Acidic residues" evidence="1">
    <location>
        <begin position="48"/>
        <end position="64"/>
    </location>
</feature>
<evidence type="ECO:0000259" key="2">
    <source>
        <dbReference type="SMART" id="SM00382"/>
    </source>
</evidence>
<name>A0A9Q8SB52_9PEZI</name>
<proteinExistence type="predicted"/>
<dbReference type="AlphaFoldDB" id="A0A9Q8SB52"/>
<evidence type="ECO:0000313" key="3">
    <source>
        <dbReference type="EMBL" id="UQC73965.1"/>
    </source>
</evidence>
<evidence type="ECO:0000256" key="1">
    <source>
        <dbReference type="SAM" id="MobiDB-lite"/>
    </source>
</evidence>
<accession>A0A9Q8SB52</accession>
<dbReference type="CDD" id="cd19481">
    <property type="entry name" value="RecA-like_protease"/>
    <property type="match status" value="1"/>
</dbReference>
<dbReference type="EMBL" id="CP019471">
    <property type="protein sequence ID" value="UQC73965.1"/>
    <property type="molecule type" value="Genomic_DNA"/>
</dbReference>
<sequence>MAELKPPGGEPLLSTGQTTNKLGTAVEKRESESSSENIPKSDSSAQQDTDDDSDRDSNSGEDDEPSKKAVQNLYEGKKECNCCINWVEEEPENKKEAATGTVITVRRNRDHEKEKSLSLHSILVHSEQLKDTLRDVLRGTGSAITSRDFVLERPFENVFHQWAAMTEMFKKSEDKDDLQHFKLLYEVLSTELGDFFDEVNDLLSNSLITYPLLWTIFPRGEICLAVDDLGQAVAVRALNGAYSKEGYRLKCDFIDTDGKTFGLAGTCLEIPGFKDAASIASLPVSPLKYNPEAEGIKEILVRRGRRFAELSGFHHKKCNGQEWHIGRKDAWLPRKSTGRIIIDPETFDDNNPAKAVFLRPLSLDQNDVTSFARSFKLVRDSEFLLCGSTVRGYSLKSKAWAKFTVDDVGEIEWNDTCASNLILPNGYKDLLLSLVEEQMLAEDGFDDFIEQKGQGLVLLLSGDTGVGKTLTAEVVAEKMRAPLYAVSAGQLGFDAEELEARLKLVLDIASKWDAVLLLDEGDVFLEKRTTSDLHRNRLVSIFLQLLEYYAGTLIITTNRAAVIDEAIKSRIHINIRLPGLTIEARESLWENLLKENKIKHGLIEADFQSLAEVDVNGREIKNALKSGILMAHTVSLSHNVVHNACSYAMQLQTRSYPESWCSSFMLQDKRSDHLNM</sequence>
<dbReference type="GO" id="GO:0016887">
    <property type="term" value="F:ATP hydrolysis activity"/>
    <property type="evidence" value="ECO:0007669"/>
    <property type="project" value="InterPro"/>
</dbReference>
<dbReference type="SMART" id="SM00382">
    <property type="entry name" value="AAA"/>
    <property type="match status" value="1"/>
</dbReference>
<feature type="region of interest" description="Disordered" evidence="1">
    <location>
        <begin position="1"/>
        <end position="68"/>
    </location>
</feature>
<keyword evidence="4" id="KW-1185">Reference proteome</keyword>
<dbReference type="Gene3D" id="3.40.50.300">
    <property type="entry name" value="P-loop containing nucleotide triphosphate hydrolases"/>
    <property type="match status" value="1"/>
</dbReference>